<dbReference type="AlphaFoldDB" id="A0A0M6YB86"/>
<sequence>MRWLAGIMARIRMGMAKLGTWGGQIAHGAWDGTFGWAWDIGTSFTENTAEAVGRSWRRTEANAPMTAAGLKFAGAAGIGIASLPFKLLGGLSSAGGGGHSTPAPERTPTKSVKSDFGPTPKKSAGPNKEFGKRVADGLVIKASVAETEKIATAYIKASPVERQDMMQELLRLESIDQKVLLTRFLSHSPYVNESDDKVLSEFRKEKMAFTKAREKHLKSLNNSGTLHKADVEAHKARVEAAPAPAASNMAMSAIVSEGFSLKDNVAAKIQAQYGEKLKEDRDLEAGATITAA</sequence>
<organism evidence="2 3">
    <name type="scientific">Roseibium aggregatum</name>
    <dbReference type="NCBI Taxonomy" id="187304"/>
    <lineage>
        <taxon>Bacteria</taxon>
        <taxon>Pseudomonadati</taxon>
        <taxon>Pseudomonadota</taxon>
        <taxon>Alphaproteobacteria</taxon>
        <taxon>Hyphomicrobiales</taxon>
        <taxon>Stappiaceae</taxon>
        <taxon>Roseibium</taxon>
    </lineage>
</organism>
<feature type="region of interest" description="Disordered" evidence="1">
    <location>
        <begin position="94"/>
        <end position="128"/>
    </location>
</feature>
<keyword evidence="3" id="KW-1185">Reference proteome</keyword>
<accession>A0A0M6YB86</accession>
<name>A0A0M6YB86_9HYPH</name>
<dbReference type="RefSeq" id="WP_145903970.1">
    <property type="nucleotide sequence ID" value="NZ_CXST01000006.1"/>
</dbReference>
<evidence type="ECO:0000256" key="1">
    <source>
        <dbReference type="SAM" id="MobiDB-lite"/>
    </source>
</evidence>
<evidence type="ECO:0000313" key="2">
    <source>
        <dbReference type="EMBL" id="CTQ47335.1"/>
    </source>
</evidence>
<protein>
    <submittedName>
        <fullName evidence="2">Uncharacterized protein</fullName>
    </submittedName>
</protein>
<dbReference type="EMBL" id="CXST01000006">
    <property type="protein sequence ID" value="CTQ47335.1"/>
    <property type="molecule type" value="Genomic_DNA"/>
</dbReference>
<evidence type="ECO:0000313" key="3">
    <source>
        <dbReference type="Proteomes" id="UP000048926"/>
    </source>
</evidence>
<gene>
    <name evidence="2" type="ORF">LAL4801_05797</name>
</gene>
<reference evidence="3" key="1">
    <citation type="submission" date="2015-07" db="EMBL/GenBank/DDBJ databases">
        <authorList>
            <person name="Rodrigo-Torres Lidia"/>
            <person name="Arahal R.David."/>
        </authorList>
    </citation>
    <scope>NUCLEOTIDE SEQUENCE [LARGE SCALE GENOMIC DNA]</scope>
    <source>
        <strain evidence="3">CECT 4801</strain>
    </source>
</reference>
<proteinExistence type="predicted"/>
<dbReference type="Proteomes" id="UP000048926">
    <property type="component" value="Unassembled WGS sequence"/>
</dbReference>